<name>A0ABS9ECH4_9HYPH</name>
<dbReference type="PANTHER" id="PTHR13696">
    <property type="entry name" value="P-LOOP CONTAINING NUCLEOSIDE TRIPHOSPHATE HYDROLASE"/>
    <property type="match status" value="1"/>
</dbReference>
<dbReference type="Pfam" id="PF09140">
    <property type="entry name" value="MipZ"/>
    <property type="match status" value="1"/>
</dbReference>
<protein>
    <submittedName>
        <fullName evidence="1">Division plane positioning ATPase MipZ</fullName>
    </submittedName>
</protein>
<dbReference type="CDD" id="cd02042">
    <property type="entry name" value="ParAB_family"/>
    <property type="match status" value="1"/>
</dbReference>
<reference evidence="1 2" key="1">
    <citation type="submission" date="2022-01" db="EMBL/GenBank/DDBJ databases">
        <title>Maritalea mediterranea sp. nov., isolated from marine plastic residues from the Malva-rosa beach (Valencia, Spain).</title>
        <authorList>
            <person name="Vidal-Verdu A."/>
            <person name="Molina-Menor E."/>
            <person name="Pascual J."/>
            <person name="Pereto J."/>
            <person name="Porcar M."/>
        </authorList>
    </citation>
    <scope>NUCLEOTIDE SEQUENCE [LARGE SCALE GENOMIC DNA]</scope>
    <source>
        <strain evidence="1 2">P4.10X</strain>
    </source>
</reference>
<comment type="caution">
    <text evidence="1">The sequence shown here is derived from an EMBL/GenBank/DDBJ whole genome shotgun (WGS) entry which is preliminary data.</text>
</comment>
<gene>
    <name evidence="1" type="ORF">L1I42_15530</name>
</gene>
<proteinExistence type="predicted"/>
<dbReference type="RefSeq" id="WP_236115655.1">
    <property type="nucleotide sequence ID" value="NZ_JAKGTI010000004.1"/>
</dbReference>
<dbReference type="InterPro" id="IPR050678">
    <property type="entry name" value="DNA_Partitioning_ATPase"/>
</dbReference>
<sequence>MAERTGAHVIVLGNEKGGSGKTTTAFHLAIYLLYQGYKVATIDTDSRQQTLTHYVKNRRNWARVHQLTIPHLTHYHLPNAKNDSTAERERIEFALFRQAVGEVEGRVDFLIIDTPGFDTHLTRLSHALADTLITPVNDSLIDLDVLADINPVSLEIRKINHYARLVQQARKERLAIDGRTIDWVIVRNRIATLASRNMRNVQMAIEHIARRLGCRVADGIAERVAFRSLFASGLTVFDSLGDDLLPGGGVAQVSARQEYRHLVDALNLPVRERLEERRARREEWQKRVQEQPAFEHIASPY</sequence>
<dbReference type="Gene3D" id="3.40.50.300">
    <property type="entry name" value="P-loop containing nucleotide triphosphate hydrolases"/>
    <property type="match status" value="1"/>
</dbReference>
<organism evidence="1 2">
    <name type="scientific">Maritalea mediterranea</name>
    <dbReference type="NCBI Taxonomy" id="2909667"/>
    <lineage>
        <taxon>Bacteria</taxon>
        <taxon>Pseudomonadati</taxon>
        <taxon>Pseudomonadota</taxon>
        <taxon>Alphaproteobacteria</taxon>
        <taxon>Hyphomicrobiales</taxon>
        <taxon>Devosiaceae</taxon>
        <taxon>Maritalea</taxon>
    </lineage>
</organism>
<dbReference type="InterPro" id="IPR027417">
    <property type="entry name" value="P-loop_NTPase"/>
</dbReference>
<accession>A0ABS9ECH4</accession>
<dbReference type="InterPro" id="IPR015223">
    <property type="entry name" value="MipZ"/>
</dbReference>
<evidence type="ECO:0000313" key="1">
    <source>
        <dbReference type="EMBL" id="MCF4099907.1"/>
    </source>
</evidence>
<dbReference type="Proteomes" id="UP001201217">
    <property type="component" value="Unassembled WGS sequence"/>
</dbReference>
<dbReference type="SUPFAM" id="SSF52540">
    <property type="entry name" value="P-loop containing nucleoside triphosphate hydrolases"/>
    <property type="match status" value="1"/>
</dbReference>
<dbReference type="PANTHER" id="PTHR13696:SF96">
    <property type="entry name" value="COBQ_COBB_MIND_PARA NUCLEOTIDE BINDING DOMAIN-CONTAINING PROTEIN"/>
    <property type="match status" value="1"/>
</dbReference>
<evidence type="ECO:0000313" key="2">
    <source>
        <dbReference type="Proteomes" id="UP001201217"/>
    </source>
</evidence>
<keyword evidence="2" id="KW-1185">Reference proteome</keyword>
<dbReference type="EMBL" id="JAKGTI010000004">
    <property type="protein sequence ID" value="MCF4099907.1"/>
    <property type="molecule type" value="Genomic_DNA"/>
</dbReference>